<feature type="transmembrane region" description="Helical" evidence="6">
    <location>
        <begin position="186"/>
        <end position="204"/>
    </location>
</feature>
<gene>
    <name evidence="7" type="ORF">A6A03_06880</name>
</gene>
<dbReference type="Pfam" id="PF01098">
    <property type="entry name" value="FTSW_RODA_SPOVE"/>
    <property type="match status" value="1"/>
</dbReference>
<sequence length="374" mass="40695">METRRWRDLDWAIIGSVAVLLVIGGMALHSATLNAVAGNGLPLRPVFDRQLIYITVGLVVMVMMMLFDYRLLSSLARPLYIGMVLLLAAVLVIGRVSEGARSWIAIGERTFQPSELSKLVLILALAAYWQRYADRGGSWLAQLGSLLIAAVPMALVFVQPDLGTALVMASIWLVMAWGAGMRPSQLMLLFVMAVPLGWVAWHYVLDTYQQVRLSTFYYLLTNPAAVDFNAAYNVIQSLNAISSGGLTGAGLTRGLFSQGNYVPVQHTDFIFAVVGEELGFIGGLVLIIFLAILLWQTLTVAGKARDQFGRMIALGIFGMLFSHTVINLGMNMSLLPVTGLPLPFVSAGGSFMVMTLAGIGLLQSVQLRHRQIAF</sequence>
<dbReference type="PANTHER" id="PTHR30474">
    <property type="entry name" value="CELL CYCLE PROTEIN"/>
    <property type="match status" value="1"/>
</dbReference>
<evidence type="ECO:0000256" key="2">
    <source>
        <dbReference type="ARBA" id="ARBA00022692"/>
    </source>
</evidence>
<evidence type="ECO:0000313" key="7">
    <source>
        <dbReference type="EMBL" id="OAN49025.1"/>
    </source>
</evidence>
<evidence type="ECO:0000256" key="4">
    <source>
        <dbReference type="ARBA" id="ARBA00022989"/>
    </source>
</evidence>
<feature type="transmembrane region" description="Helical" evidence="6">
    <location>
        <begin position="51"/>
        <end position="67"/>
    </location>
</feature>
<evidence type="ECO:0000256" key="3">
    <source>
        <dbReference type="ARBA" id="ARBA00022960"/>
    </source>
</evidence>
<dbReference type="Proteomes" id="UP000078287">
    <property type="component" value="Unassembled WGS sequence"/>
</dbReference>
<dbReference type="RefSeq" id="WP_066782577.1">
    <property type="nucleotide sequence ID" value="NZ_LWQS01000021.1"/>
</dbReference>
<comment type="caution">
    <text evidence="7">The sequence shown here is derived from an EMBL/GenBank/DDBJ whole genome shotgun (WGS) entry which is preliminary data.</text>
</comment>
<dbReference type="STRING" id="1707952.A6A03_06880"/>
<feature type="transmembrane region" description="Helical" evidence="6">
    <location>
        <begin position="162"/>
        <end position="179"/>
    </location>
</feature>
<evidence type="ECO:0000256" key="5">
    <source>
        <dbReference type="ARBA" id="ARBA00023136"/>
    </source>
</evidence>
<feature type="transmembrane region" description="Helical" evidence="6">
    <location>
        <begin position="311"/>
        <end position="330"/>
    </location>
</feature>
<feature type="transmembrane region" description="Helical" evidence="6">
    <location>
        <begin position="278"/>
        <end position="299"/>
    </location>
</feature>
<feature type="transmembrane region" description="Helical" evidence="6">
    <location>
        <begin position="116"/>
        <end position="132"/>
    </location>
</feature>
<reference evidence="7 8" key="1">
    <citation type="submission" date="2016-04" db="EMBL/GenBank/DDBJ databases">
        <title>Chloroflexus islandicus sp. nov., a thermophilic filamentous anoxygenic phototrophic bacterium from geyser Strokkur (Iceland).</title>
        <authorList>
            <person name="Gaisin V.A."/>
            <person name="Kalashnikov A.M."/>
            <person name="Sukhacheva M.V."/>
            <person name="Grouzdev D.S."/>
            <person name="Ivanov T.M."/>
            <person name="Kuznetsov B."/>
            <person name="Gorlenko V.M."/>
        </authorList>
    </citation>
    <scope>NUCLEOTIDE SEQUENCE [LARGE SCALE GENOMIC DNA]</scope>
    <source>
        <strain evidence="8">isl-2</strain>
    </source>
</reference>
<evidence type="ECO:0000256" key="6">
    <source>
        <dbReference type="SAM" id="Phobius"/>
    </source>
</evidence>
<keyword evidence="2 6" id="KW-0812">Transmembrane</keyword>
<feature type="transmembrane region" description="Helical" evidence="6">
    <location>
        <begin position="12"/>
        <end position="31"/>
    </location>
</feature>
<dbReference type="GO" id="GO:0005886">
    <property type="term" value="C:plasma membrane"/>
    <property type="evidence" value="ECO:0007669"/>
    <property type="project" value="TreeGrafter"/>
</dbReference>
<dbReference type="GO" id="GO:0008360">
    <property type="term" value="P:regulation of cell shape"/>
    <property type="evidence" value="ECO:0007669"/>
    <property type="project" value="UniProtKB-KW"/>
</dbReference>
<keyword evidence="3" id="KW-0133">Cell shape</keyword>
<proteinExistence type="predicted"/>
<dbReference type="InterPro" id="IPR001182">
    <property type="entry name" value="FtsW/RodA"/>
</dbReference>
<keyword evidence="4 6" id="KW-1133">Transmembrane helix</keyword>
<comment type="subcellular location">
    <subcellularLocation>
        <location evidence="1">Membrane</location>
        <topology evidence="1">Multi-pass membrane protein</topology>
    </subcellularLocation>
</comment>
<keyword evidence="8" id="KW-1185">Reference proteome</keyword>
<dbReference type="PANTHER" id="PTHR30474:SF14">
    <property type="entry name" value="CELL CYCLE PROTEIN"/>
    <property type="match status" value="1"/>
</dbReference>
<dbReference type="OrthoDB" id="9812661at2"/>
<dbReference type="GO" id="GO:0032153">
    <property type="term" value="C:cell division site"/>
    <property type="evidence" value="ECO:0007669"/>
    <property type="project" value="TreeGrafter"/>
</dbReference>
<organism evidence="7 8">
    <name type="scientific">Chloroflexus islandicus</name>
    <dbReference type="NCBI Taxonomy" id="1707952"/>
    <lineage>
        <taxon>Bacteria</taxon>
        <taxon>Bacillati</taxon>
        <taxon>Chloroflexota</taxon>
        <taxon>Chloroflexia</taxon>
        <taxon>Chloroflexales</taxon>
        <taxon>Chloroflexineae</taxon>
        <taxon>Chloroflexaceae</taxon>
        <taxon>Chloroflexus</taxon>
    </lineage>
</organism>
<feature type="transmembrane region" description="Helical" evidence="6">
    <location>
        <begin position="342"/>
        <end position="362"/>
    </location>
</feature>
<feature type="transmembrane region" description="Helical" evidence="6">
    <location>
        <begin position="79"/>
        <end position="96"/>
    </location>
</feature>
<dbReference type="AlphaFoldDB" id="A0A178MLS3"/>
<dbReference type="EMBL" id="LWQS01000021">
    <property type="protein sequence ID" value="OAN49025.1"/>
    <property type="molecule type" value="Genomic_DNA"/>
</dbReference>
<name>A0A178MLS3_9CHLR</name>
<keyword evidence="5 6" id="KW-0472">Membrane</keyword>
<protein>
    <submittedName>
        <fullName evidence="7">Rod shape-determining protein RodA</fullName>
    </submittedName>
</protein>
<feature type="transmembrane region" description="Helical" evidence="6">
    <location>
        <begin position="139"/>
        <end position="156"/>
    </location>
</feature>
<dbReference type="GO" id="GO:0051301">
    <property type="term" value="P:cell division"/>
    <property type="evidence" value="ECO:0007669"/>
    <property type="project" value="InterPro"/>
</dbReference>
<dbReference type="GO" id="GO:0015648">
    <property type="term" value="F:lipid-linked peptidoglycan transporter activity"/>
    <property type="evidence" value="ECO:0007669"/>
    <property type="project" value="TreeGrafter"/>
</dbReference>
<evidence type="ECO:0000256" key="1">
    <source>
        <dbReference type="ARBA" id="ARBA00004141"/>
    </source>
</evidence>
<accession>A0A178MLS3</accession>
<evidence type="ECO:0000313" key="8">
    <source>
        <dbReference type="Proteomes" id="UP000078287"/>
    </source>
</evidence>